<evidence type="ECO:0000256" key="1">
    <source>
        <dbReference type="ARBA" id="ARBA00004651"/>
    </source>
</evidence>
<gene>
    <name evidence="6" type="ORF">JCM19274_5535</name>
</gene>
<evidence type="ECO:0000256" key="2">
    <source>
        <dbReference type="ARBA" id="ARBA00022692"/>
    </source>
</evidence>
<dbReference type="InterPro" id="IPR036640">
    <property type="entry name" value="ABC1_TM_sf"/>
</dbReference>
<dbReference type="GO" id="GO:0005524">
    <property type="term" value="F:ATP binding"/>
    <property type="evidence" value="ECO:0007669"/>
    <property type="project" value="InterPro"/>
</dbReference>
<sequence length="127" mass="14756">MDNTTLSPWKRFIGLLRLERKDIYQIAYYAVFDGLVALSLPLGIQAIINLLQGAQISTSWVVLVMLVTSGVAFSGVLKLMQMRIIETIQQRIFTRASIELSYRFPKIKMRELRQYYLPELANRFLIR</sequence>
<organism evidence="6 7">
    <name type="scientific">Algibacter lectus</name>
    <dbReference type="NCBI Taxonomy" id="221126"/>
    <lineage>
        <taxon>Bacteria</taxon>
        <taxon>Pseudomonadati</taxon>
        <taxon>Bacteroidota</taxon>
        <taxon>Flavobacteriia</taxon>
        <taxon>Flavobacteriales</taxon>
        <taxon>Flavobacteriaceae</taxon>
        <taxon>Algibacter</taxon>
    </lineage>
</organism>
<keyword evidence="4 5" id="KW-0472">Membrane</keyword>
<keyword evidence="2 5" id="KW-0812">Transmembrane</keyword>
<evidence type="ECO:0000313" key="7">
    <source>
        <dbReference type="Proteomes" id="UP000029643"/>
    </source>
</evidence>
<dbReference type="GO" id="GO:0005886">
    <property type="term" value="C:plasma membrane"/>
    <property type="evidence" value="ECO:0007669"/>
    <property type="project" value="UniProtKB-SubCell"/>
</dbReference>
<dbReference type="AlphaFoldDB" id="A0A090X4I1"/>
<dbReference type="SUPFAM" id="SSF90123">
    <property type="entry name" value="ABC transporter transmembrane region"/>
    <property type="match status" value="1"/>
</dbReference>
<accession>A0A090X4I1</accession>
<dbReference type="EMBL" id="BBNU01000001">
    <property type="protein sequence ID" value="GAL77822.1"/>
    <property type="molecule type" value="Genomic_DNA"/>
</dbReference>
<reference evidence="6 7" key="1">
    <citation type="journal article" date="2014" name="Genome Announc.">
        <title>Draft Genome Sequences of Marine Flavobacterium Algibacter lectus Strains SS8 and NR4.</title>
        <authorList>
            <person name="Takatani N."/>
            <person name="Nakanishi M."/>
            <person name="Meirelles P."/>
            <person name="Mino S."/>
            <person name="Suda W."/>
            <person name="Oshima K."/>
            <person name="Hattori M."/>
            <person name="Ohkuma M."/>
            <person name="Hosokawa M."/>
            <person name="Miyashita K."/>
            <person name="Thompson F.L."/>
            <person name="Niwa A."/>
            <person name="Sawabe T."/>
            <person name="Sawabe T."/>
        </authorList>
    </citation>
    <scope>NUCLEOTIDE SEQUENCE [LARGE SCALE GENOMIC DNA]</scope>
    <source>
        <strain evidence="7">JCM19274</strain>
    </source>
</reference>
<comment type="caution">
    <text evidence="6">The sequence shown here is derived from an EMBL/GenBank/DDBJ whole genome shotgun (WGS) entry which is preliminary data.</text>
</comment>
<evidence type="ECO:0000313" key="6">
    <source>
        <dbReference type="EMBL" id="GAL77822.1"/>
    </source>
</evidence>
<feature type="transmembrane region" description="Helical" evidence="5">
    <location>
        <begin position="26"/>
        <end position="48"/>
    </location>
</feature>
<evidence type="ECO:0000256" key="4">
    <source>
        <dbReference type="ARBA" id="ARBA00023136"/>
    </source>
</evidence>
<proteinExistence type="predicted"/>
<keyword evidence="3 5" id="KW-1133">Transmembrane helix</keyword>
<feature type="transmembrane region" description="Helical" evidence="5">
    <location>
        <begin position="60"/>
        <end position="80"/>
    </location>
</feature>
<evidence type="ECO:0000256" key="3">
    <source>
        <dbReference type="ARBA" id="ARBA00022989"/>
    </source>
</evidence>
<comment type="subcellular location">
    <subcellularLocation>
        <location evidence="1">Cell membrane</location>
        <topology evidence="1">Multi-pass membrane protein</topology>
    </subcellularLocation>
</comment>
<dbReference type="Proteomes" id="UP000029643">
    <property type="component" value="Unassembled WGS sequence"/>
</dbReference>
<evidence type="ECO:0000256" key="5">
    <source>
        <dbReference type="SAM" id="Phobius"/>
    </source>
</evidence>
<name>A0A090X4I1_9FLAO</name>
<protein>
    <submittedName>
        <fullName evidence="6">HlyB/MsbA family ABC transporter</fullName>
    </submittedName>
</protein>